<evidence type="ECO:0000313" key="2">
    <source>
        <dbReference type="EMBL" id="PJF48321.1"/>
    </source>
</evidence>
<dbReference type="Proteomes" id="UP000230790">
    <property type="component" value="Unassembled WGS sequence"/>
</dbReference>
<keyword evidence="1" id="KW-0472">Membrane</keyword>
<reference evidence="2 3" key="1">
    <citation type="submission" date="2017-11" db="EMBL/GenBank/DDBJ databases">
        <title>Evolution of Phototrophy in the Chloroflexi Phylum Driven by Horizontal Gene Transfer.</title>
        <authorList>
            <person name="Ward L.M."/>
            <person name="Hemp J."/>
            <person name="Shih P.M."/>
            <person name="Mcglynn S.E."/>
            <person name="Fischer W."/>
        </authorList>
    </citation>
    <scope>NUCLEOTIDE SEQUENCE [LARGE SCALE GENOMIC DNA]</scope>
    <source>
        <strain evidence="2">JP3_7</strain>
    </source>
</reference>
<feature type="non-terminal residue" evidence="2">
    <location>
        <position position="245"/>
    </location>
</feature>
<dbReference type="AlphaFoldDB" id="A0A2M8QEU4"/>
<sequence>MTPRARALVVGLFFLAALLHANLWGAIIPLWQIPDEAAHYEYVRLLVKLGRPPTPADTDPELQAQMLRSMWENRYWEYLGFRRPEQPPKRILPGGWTSGGAIPDTAVIDDAYVYAFSQLQNSTPAYYAMLAPVQALVVHWPIDDQLRALRLASRVIFALGVVFIVLTAGEVMGWRIWPVLGAGAFAVLQPMFVYIGSGVNNDNGVMLFASAAAWQLAAGWRRGYPWRRVALIAALIALAVLAKRT</sequence>
<protein>
    <recommendedName>
        <fullName evidence="4">Glycosyltransferase RgtA/B/C/D-like domain-containing protein</fullName>
    </recommendedName>
</protein>
<feature type="transmembrane region" description="Helical" evidence="1">
    <location>
        <begin position="226"/>
        <end position="242"/>
    </location>
</feature>
<feature type="transmembrane region" description="Helical" evidence="1">
    <location>
        <begin position="125"/>
        <end position="142"/>
    </location>
</feature>
<keyword evidence="1" id="KW-0812">Transmembrane</keyword>
<comment type="caution">
    <text evidence="2">The sequence shown here is derived from an EMBL/GenBank/DDBJ whole genome shotgun (WGS) entry which is preliminary data.</text>
</comment>
<organism evidence="2 3">
    <name type="scientific">Candidatus Thermofonsia Clade 3 bacterium</name>
    <dbReference type="NCBI Taxonomy" id="2364212"/>
    <lineage>
        <taxon>Bacteria</taxon>
        <taxon>Bacillati</taxon>
        <taxon>Chloroflexota</taxon>
        <taxon>Candidatus Thermofontia</taxon>
        <taxon>Candidatus Thermofonsia Clade 3</taxon>
    </lineage>
</organism>
<evidence type="ECO:0000256" key="1">
    <source>
        <dbReference type="SAM" id="Phobius"/>
    </source>
</evidence>
<keyword evidence="1" id="KW-1133">Transmembrane helix</keyword>
<accession>A0A2M8QEU4</accession>
<evidence type="ECO:0000313" key="3">
    <source>
        <dbReference type="Proteomes" id="UP000230790"/>
    </source>
</evidence>
<name>A0A2M8QEU4_9CHLR</name>
<feature type="transmembrane region" description="Helical" evidence="1">
    <location>
        <begin position="151"/>
        <end position="169"/>
    </location>
</feature>
<gene>
    <name evidence="2" type="ORF">CUN48_04305</name>
</gene>
<proteinExistence type="predicted"/>
<dbReference type="EMBL" id="PGTN01000018">
    <property type="protein sequence ID" value="PJF48321.1"/>
    <property type="molecule type" value="Genomic_DNA"/>
</dbReference>
<evidence type="ECO:0008006" key="4">
    <source>
        <dbReference type="Google" id="ProtNLM"/>
    </source>
</evidence>